<dbReference type="GeneID" id="54486864"/>
<dbReference type="PANTHER" id="PTHR34213:SF2">
    <property type="entry name" value="NUCLEAR TRANSPORT FACTOR 2 (NTF2) FAMILY PROTEIN"/>
    <property type="match status" value="1"/>
</dbReference>
<dbReference type="SUPFAM" id="SSF54427">
    <property type="entry name" value="NTF2-like"/>
    <property type="match status" value="1"/>
</dbReference>
<dbReference type="Pfam" id="PF12680">
    <property type="entry name" value="SnoaL_2"/>
    <property type="match status" value="1"/>
</dbReference>
<dbReference type="OrthoDB" id="2400485at2759"/>
<dbReference type="AlphaFoldDB" id="A0A6A6VTH5"/>
<dbReference type="PANTHER" id="PTHR34213">
    <property type="entry name" value="NUCLEAR TRANSPORT FACTOR 2 (NTF2) FAMILY PROTEIN"/>
    <property type="match status" value="1"/>
</dbReference>
<dbReference type="InterPro" id="IPR037401">
    <property type="entry name" value="SnoaL-like"/>
</dbReference>
<protein>
    <recommendedName>
        <fullName evidence="1">SnoaL-like domain-containing protein</fullName>
    </recommendedName>
</protein>
<dbReference type="EMBL" id="ML996582">
    <property type="protein sequence ID" value="KAF2753988.1"/>
    <property type="molecule type" value="Genomic_DNA"/>
</dbReference>
<gene>
    <name evidence="2" type="ORF">EJ05DRAFT_489699</name>
</gene>
<evidence type="ECO:0000313" key="2">
    <source>
        <dbReference type="EMBL" id="KAF2753988.1"/>
    </source>
</evidence>
<feature type="domain" description="SnoaL-like" evidence="1">
    <location>
        <begin position="45"/>
        <end position="104"/>
    </location>
</feature>
<evidence type="ECO:0000259" key="1">
    <source>
        <dbReference type="Pfam" id="PF12680"/>
    </source>
</evidence>
<dbReference type="Proteomes" id="UP000799437">
    <property type="component" value="Unassembled WGS sequence"/>
</dbReference>
<name>A0A6A6VTH5_9PEZI</name>
<keyword evidence="3" id="KW-1185">Reference proteome</keyword>
<accession>A0A6A6VTH5</accession>
<dbReference type="RefSeq" id="XP_033596439.1">
    <property type="nucleotide sequence ID" value="XM_033745810.1"/>
</dbReference>
<dbReference type="InterPro" id="IPR032710">
    <property type="entry name" value="NTF2-like_dom_sf"/>
</dbReference>
<proteinExistence type="predicted"/>
<evidence type="ECO:0000313" key="3">
    <source>
        <dbReference type="Proteomes" id="UP000799437"/>
    </source>
</evidence>
<organism evidence="2 3">
    <name type="scientific">Pseudovirgaria hyperparasitica</name>
    <dbReference type="NCBI Taxonomy" id="470096"/>
    <lineage>
        <taxon>Eukaryota</taxon>
        <taxon>Fungi</taxon>
        <taxon>Dikarya</taxon>
        <taxon>Ascomycota</taxon>
        <taxon>Pezizomycotina</taxon>
        <taxon>Dothideomycetes</taxon>
        <taxon>Dothideomycetes incertae sedis</taxon>
        <taxon>Acrospermales</taxon>
        <taxon>Acrospermaceae</taxon>
        <taxon>Pseudovirgaria</taxon>
    </lineage>
</organism>
<dbReference type="Gene3D" id="3.10.450.50">
    <property type="match status" value="1"/>
</dbReference>
<reference evidence="2" key="1">
    <citation type="journal article" date="2020" name="Stud. Mycol.">
        <title>101 Dothideomycetes genomes: a test case for predicting lifestyles and emergence of pathogens.</title>
        <authorList>
            <person name="Haridas S."/>
            <person name="Albert R."/>
            <person name="Binder M."/>
            <person name="Bloem J."/>
            <person name="Labutti K."/>
            <person name="Salamov A."/>
            <person name="Andreopoulos B."/>
            <person name="Baker S."/>
            <person name="Barry K."/>
            <person name="Bills G."/>
            <person name="Bluhm B."/>
            <person name="Cannon C."/>
            <person name="Castanera R."/>
            <person name="Culley D."/>
            <person name="Daum C."/>
            <person name="Ezra D."/>
            <person name="Gonzalez J."/>
            <person name="Henrissat B."/>
            <person name="Kuo A."/>
            <person name="Liang C."/>
            <person name="Lipzen A."/>
            <person name="Lutzoni F."/>
            <person name="Magnuson J."/>
            <person name="Mondo S."/>
            <person name="Nolan M."/>
            <person name="Ohm R."/>
            <person name="Pangilinan J."/>
            <person name="Park H.-J."/>
            <person name="Ramirez L."/>
            <person name="Alfaro M."/>
            <person name="Sun H."/>
            <person name="Tritt A."/>
            <person name="Yoshinaga Y."/>
            <person name="Zwiers L.-H."/>
            <person name="Turgeon B."/>
            <person name="Goodwin S."/>
            <person name="Spatafora J."/>
            <person name="Crous P."/>
            <person name="Grigoriev I."/>
        </authorList>
    </citation>
    <scope>NUCLEOTIDE SEQUENCE</scope>
    <source>
        <strain evidence="2">CBS 121739</strain>
    </source>
</reference>
<sequence>MSSLSIDVQTKDLKSKPGVELDSEQKTIIGSVLDLFKGLPSKEKLSLWKDDAVFEDPLTDARGRSQFEAQWYGLAAAFSKIELQSHEVISAGNPIVLDVKNLYTVKGINKEQLIQSKIEIYVGPTGKIEKVLDKWDGSIPDGPFASAFRRLNAKVVPGFVSVPKDAAEEAKKSS</sequence>